<name>A0A6V7XHS4_MELEN</name>
<evidence type="ECO:0000313" key="10">
    <source>
        <dbReference type="EMBL" id="CAD2198909.1"/>
    </source>
</evidence>
<gene>
    <name evidence="10" type="ORF">MENT_LOCUS52266</name>
</gene>
<dbReference type="GO" id="GO:0046872">
    <property type="term" value="F:metal ion binding"/>
    <property type="evidence" value="ECO:0007669"/>
    <property type="project" value="UniProtKB-KW"/>
</dbReference>
<accession>A0A6V7XHS4</accession>
<organism evidence="10 11">
    <name type="scientific">Meloidogyne enterolobii</name>
    <name type="common">Root-knot nematode worm</name>
    <name type="synonym">Meloidogyne mayaguensis</name>
    <dbReference type="NCBI Taxonomy" id="390850"/>
    <lineage>
        <taxon>Eukaryota</taxon>
        <taxon>Metazoa</taxon>
        <taxon>Ecdysozoa</taxon>
        <taxon>Nematoda</taxon>
        <taxon>Chromadorea</taxon>
        <taxon>Rhabditida</taxon>
        <taxon>Tylenchina</taxon>
        <taxon>Tylenchomorpha</taxon>
        <taxon>Tylenchoidea</taxon>
        <taxon>Meloidogynidae</taxon>
        <taxon>Meloidogyninae</taxon>
        <taxon>Meloidogyne</taxon>
    </lineage>
</organism>
<feature type="domain" description="Peptidase M13 N-terminal" evidence="9">
    <location>
        <begin position="8"/>
        <end position="72"/>
    </location>
</feature>
<evidence type="ECO:0000259" key="8">
    <source>
        <dbReference type="Pfam" id="PF01431"/>
    </source>
</evidence>
<dbReference type="PRINTS" id="PR00786">
    <property type="entry name" value="NEPRILYSIN"/>
</dbReference>
<keyword evidence="5" id="KW-0378">Hydrolase</keyword>
<dbReference type="Pfam" id="PF01431">
    <property type="entry name" value="Peptidase_M13"/>
    <property type="match status" value="1"/>
</dbReference>
<keyword evidence="4" id="KW-0479">Metal-binding</keyword>
<evidence type="ECO:0000256" key="7">
    <source>
        <dbReference type="ARBA" id="ARBA00023049"/>
    </source>
</evidence>
<evidence type="ECO:0000256" key="4">
    <source>
        <dbReference type="ARBA" id="ARBA00022723"/>
    </source>
</evidence>
<dbReference type="EMBL" id="CAJEWN010001622">
    <property type="protein sequence ID" value="CAD2198909.1"/>
    <property type="molecule type" value="Genomic_DNA"/>
</dbReference>
<dbReference type="PANTHER" id="PTHR11733:SF167">
    <property type="entry name" value="FI17812P1-RELATED"/>
    <property type="match status" value="1"/>
</dbReference>
<evidence type="ECO:0000256" key="2">
    <source>
        <dbReference type="ARBA" id="ARBA00007357"/>
    </source>
</evidence>
<dbReference type="InterPro" id="IPR024079">
    <property type="entry name" value="MetalloPept_cat_dom_sf"/>
</dbReference>
<evidence type="ECO:0000256" key="5">
    <source>
        <dbReference type="ARBA" id="ARBA00022801"/>
    </source>
</evidence>
<feature type="domain" description="Peptidase M13 C-terminal" evidence="8">
    <location>
        <begin position="125"/>
        <end position="196"/>
    </location>
</feature>
<dbReference type="InterPro" id="IPR018497">
    <property type="entry name" value="Peptidase_M13_C"/>
</dbReference>
<dbReference type="GO" id="GO:0016485">
    <property type="term" value="P:protein processing"/>
    <property type="evidence" value="ECO:0007669"/>
    <property type="project" value="TreeGrafter"/>
</dbReference>
<evidence type="ECO:0000256" key="6">
    <source>
        <dbReference type="ARBA" id="ARBA00022833"/>
    </source>
</evidence>
<comment type="similarity">
    <text evidence="2">Belongs to the peptidase M13 family.</text>
</comment>
<protein>
    <submittedName>
        <fullName evidence="10">Uncharacterized protein</fullName>
    </submittedName>
</protein>
<comment type="cofactor">
    <cofactor evidence="1">
        <name>Zn(2+)</name>
        <dbReference type="ChEBI" id="CHEBI:29105"/>
    </cofactor>
</comment>
<dbReference type="PROSITE" id="PS51885">
    <property type="entry name" value="NEPRILYSIN"/>
    <property type="match status" value="1"/>
</dbReference>
<dbReference type="PANTHER" id="PTHR11733">
    <property type="entry name" value="ZINC METALLOPROTEASE FAMILY M13 NEPRILYSIN-RELATED"/>
    <property type="match status" value="1"/>
</dbReference>
<dbReference type="Proteomes" id="UP000580250">
    <property type="component" value="Unassembled WGS sequence"/>
</dbReference>
<keyword evidence="7" id="KW-0482">Metalloprotease</keyword>
<dbReference type="SUPFAM" id="SSF55486">
    <property type="entry name" value="Metalloproteases ('zincins'), catalytic domain"/>
    <property type="match status" value="1"/>
</dbReference>
<evidence type="ECO:0000313" key="11">
    <source>
        <dbReference type="Proteomes" id="UP000580250"/>
    </source>
</evidence>
<keyword evidence="3" id="KW-0645">Protease</keyword>
<sequence length="227" mass="27214">MRNFVRIYFKHWLDKLYVENFVDKKIIGQVENIFSFIKQGFGQLINEADWIRDESKNKAKIKLSKMKQNIGYYKLIEDNIFLNKLYKKYKINENMPWIEMFVQLERNYYLWPTIDYQASFFVDGYYKWAFNSLAIYGGIMHSPWFDSTSPQPLNFGGIGTLLGHEISHGFDSSGFHFDEIGDRIDQKDVDQETYKRWKKDFNVLSNNIIIMRTTNYVQIDVLHYQKI</sequence>
<keyword evidence="6" id="KW-0862">Zinc</keyword>
<dbReference type="GO" id="GO:0004222">
    <property type="term" value="F:metalloendopeptidase activity"/>
    <property type="evidence" value="ECO:0007669"/>
    <property type="project" value="InterPro"/>
</dbReference>
<dbReference type="OrthoDB" id="6475849at2759"/>
<dbReference type="Pfam" id="PF05649">
    <property type="entry name" value="Peptidase_M13_N"/>
    <property type="match status" value="1"/>
</dbReference>
<dbReference type="InterPro" id="IPR000718">
    <property type="entry name" value="Peptidase_M13"/>
</dbReference>
<comment type="caution">
    <text evidence="10">The sequence shown here is derived from an EMBL/GenBank/DDBJ whole genome shotgun (WGS) entry which is preliminary data.</text>
</comment>
<dbReference type="Gene3D" id="1.10.1380.10">
    <property type="entry name" value="Neutral endopeptidase , domain2"/>
    <property type="match status" value="1"/>
</dbReference>
<reference evidence="10 11" key="1">
    <citation type="submission" date="2020-08" db="EMBL/GenBank/DDBJ databases">
        <authorList>
            <person name="Koutsovoulos G."/>
            <person name="Danchin GJ E."/>
        </authorList>
    </citation>
    <scope>NUCLEOTIDE SEQUENCE [LARGE SCALE GENOMIC DNA]</scope>
</reference>
<dbReference type="Gene3D" id="3.40.390.10">
    <property type="entry name" value="Collagenase (Catalytic Domain)"/>
    <property type="match status" value="1"/>
</dbReference>
<dbReference type="InterPro" id="IPR042089">
    <property type="entry name" value="Peptidase_M13_dom_2"/>
</dbReference>
<evidence type="ECO:0000259" key="9">
    <source>
        <dbReference type="Pfam" id="PF05649"/>
    </source>
</evidence>
<proteinExistence type="inferred from homology"/>
<dbReference type="GO" id="GO:0005886">
    <property type="term" value="C:plasma membrane"/>
    <property type="evidence" value="ECO:0007669"/>
    <property type="project" value="TreeGrafter"/>
</dbReference>
<evidence type="ECO:0000256" key="3">
    <source>
        <dbReference type="ARBA" id="ARBA00022670"/>
    </source>
</evidence>
<dbReference type="InterPro" id="IPR008753">
    <property type="entry name" value="Peptidase_M13_N"/>
</dbReference>
<dbReference type="AlphaFoldDB" id="A0A6V7XHS4"/>
<evidence type="ECO:0000256" key="1">
    <source>
        <dbReference type="ARBA" id="ARBA00001947"/>
    </source>
</evidence>